<dbReference type="AlphaFoldDB" id="A0A075MZY7"/>
<gene>
    <name evidence="1" type="ORF">NTE_02768</name>
</gene>
<dbReference type="eggNOG" id="arCOG08784">
    <property type="taxonomic scope" value="Archaea"/>
</dbReference>
<dbReference type="HOGENOM" id="CLU_1902001_0_0_2"/>
<dbReference type="Proteomes" id="UP000028194">
    <property type="component" value="Chromosome"/>
</dbReference>
<protein>
    <submittedName>
        <fullName evidence="1">Uncharacterized protein</fullName>
    </submittedName>
</protein>
<dbReference type="EMBL" id="CP007174">
    <property type="protein sequence ID" value="AIF84809.1"/>
    <property type="molecule type" value="Genomic_DNA"/>
</dbReference>
<organism evidence="1 2">
    <name type="scientific">Candidatus Nitrososphaera evergladensis SR1</name>
    <dbReference type="NCBI Taxonomy" id="1459636"/>
    <lineage>
        <taxon>Archaea</taxon>
        <taxon>Nitrososphaerota</taxon>
        <taxon>Nitrososphaeria</taxon>
        <taxon>Nitrososphaerales</taxon>
        <taxon>Nitrososphaeraceae</taxon>
        <taxon>Nitrososphaera</taxon>
    </lineage>
</organism>
<reference evidence="1 2" key="1">
    <citation type="journal article" date="2014" name="PLoS ONE">
        <title>Genome Sequence of Candidatus Nitrososphaera evergladensis from Group I.1b Enriched from Everglades Soil Reveals Novel Genomic Features of the Ammonia-Oxidizing Archaea.</title>
        <authorList>
            <person name="Zhalnina K.V."/>
            <person name="Dias R."/>
            <person name="Leonard M.T."/>
            <person name="Dorr de Quadros P."/>
            <person name="Camargo F.A."/>
            <person name="Drew J.C."/>
            <person name="Farmerie W.G."/>
            <person name="Daroub S.H."/>
            <person name="Triplett E.W."/>
        </authorList>
    </citation>
    <scope>NUCLEOTIDE SEQUENCE [LARGE SCALE GENOMIC DNA]</scope>
    <source>
        <strain evidence="1 2">SR1</strain>
    </source>
</reference>
<dbReference type="OrthoDB" id="11104at2157"/>
<accession>A0A075MZY7</accession>
<name>A0A075MZY7_9ARCH</name>
<evidence type="ECO:0000313" key="1">
    <source>
        <dbReference type="EMBL" id="AIF84809.1"/>
    </source>
</evidence>
<evidence type="ECO:0000313" key="2">
    <source>
        <dbReference type="Proteomes" id="UP000028194"/>
    </source>
</evidence>
<dbReference type="STRING" id="1459636.NTE_02768"/>
<sequence>MSDGKEFWIKLLVKYKGKCAVCGKEIPQGEYALWSRASKAIKHVKCEVQLQQQKEGQRHDEAPEEETSLELKCFVCGKNAGCATCSLEADCNRAIVSQACICESCLSGPDAYDRYQQAFLAKIAKLKM</sequence>
<dbReference type="GeneID" id="41598457"/>
<dbReference type="KEGG" id="nev:NTE_02768"/>
<proteinExistence type="predicted"/>
<dbReference type="RefSeq" id="WP_148701318.1">
    <property type="nucleotide sequence ID" value="NZ_CP007174.1"/>
</dbReference>
<keyword evidence="2" id="KW-1185">Reference proteome</keyword>